<evidence type="ECO:0000256" key="5">
    <source>
        <dbReference type="ARBA" id="ARBA00022840"/>
    </source>
</evidence>
<dbReference type="SUPFAM" id="SSF52058">
    <property type="entry name" value="L domain-like"/>
    <property type="match status" value="1"/>
</dbReference>
<keyword evidence="3" id="KW-0547">Nucleotide-binding</keyword>
<feature type="domain" description="NB-ARC" evidence="8">
    <location>
        <begin position="245"/>
        <end position="394"/>
    </location>
</feature>
<evidence type="ECO:0000256" key="2">
    <source>
        <dbReference type="ARBA" id="ARBA00022737"/>
    </source>
</evidence>
<keyword evidence="12" id="KW-1185">Reference proteome</keyword>
<evidence type="ECO:0000256" key="6">
    <source>
        <dbReference type="SAM" id="Coils"/>
    </source>
</evidence>
<dbReference type="PRINTS" id="PR00364">
    <property type="entry name" value="DISEASERSIST"/>
</dbReference>
<keyword evidence="6" id="KW-0175">Coiled coil</keyword>
<evidence type="ECO:0000256" key="7">
    <source>
        <dbReference type="SAM" id="MobiDB-lite"/>
    </source>
</evidence>
<feature type="domain" description="Disease resistance R13L4/SHOC-2-like LRR" evidence="10">
    <location>
        <begin position="616"/>
        <end position="876"/>
    </location>
</feature>
<gene>
    <name evidence="11" type="ORF">OLC1_LOCUS11582</name>
</gene>
<dbReference type="PANTHER" id="PTHR36766:SF30">
    <property type="entry name" value="TIR-NBS TYPE DISEASE RESISTANCE PROTEIN-RELATED"/>
    <property type="match status" value="1"/>
</dbReference>
<evidence type="ECO:0000313" key="12">
    <source>
        <dbReference type="Proteomes" id="UP001161247"/>
    </source>
</evidence>
<evidence type="ECO:0000259" key="8">
    <source>
        <dbReference type="Pfam" id="PF00931"/>
    </source>
</evidence>
<reference evidence="11" key="1">
    <citation type="submission" date="2023-03" db="EMBL/GenBank/DDBJ databases">
        <authorList>
            <person name="Julca I."/>
        </authorList>
    </citation>
    <scope>NUCLEOTIDE SEQUENCE</scope>
</reference>
<dbReference type="Gene3D" id="1.10.10.10">
    <property type="entry name" value="Winged helix-like DNA-binding domain superfamily/Winged helix DNA-binding domain"/>
    <property type="match status" value="1"/>
</dbReference>
<keyword evidence="5" id="KW-0067">ATP-binding</keyword>
<evidence type="ECO:0000313" key="11">
    <source>
        <dbReference type="EMBL" id="CAI9102181.1"/>
    </source>
</evidence>
<dbReference type="PANTHER" id="PTHR36766">
    <property type="entry name" value="PLANT BROAD-SPECTRUM MILDEW RESISTANCE PROTEIN RPW8"/>
    <property type="match status" value="1"/>
</dbReference>
<dbReference type="InterPro" id="IPR055414">
    <property type="entry name" value="LRR_R13L4/SHOC2-like"/>
</dbReference>
<feature type="coiled-coil region" evidence="6">
    <location>
        <begin position="20"/>
        <end position="54"/>
    </location>
</feature>
<dbReference type="GO" id="GO:0043531">
    <property type="term" value="F:ADP binding"/>
    <property type="evidence" value="ECO:0007669"/>
    <property type="project" value="InterPro"/>
</dbReference>
<dbReference type="Pfam" id="PF00931">
    <property type="entry name" value="NB-ARC"/>
    <property type="match status" value="1"/>
</dbReference>
<dbReference type="InterPro" id="IPR032675">
    <property type="entry name" value="LRR_dom_sf"/>
</dbReference>
<dbReference type="InterPro" id="IPR036388">
    <property type="entry name" value="WH-like_DNA-bd_sf"/>
</dbReference>
<dbReference type="Pfam" id="PF23559">
    <property type="entry name" value="WHD_DRP"/>
    <property type="match status" value="1"/>
</dbReference>
<keyword evidence="2" id="KW-0677">Repeat</keyword>
<dbReference type="InterPro" id="IPR027417">
    <property type="entry name" value="P-loop_NTPase"/>
</dbReference>
<keyword evidence="4" id="KW-0611">Plant defense</keyword>
<dbReference type="InterPro" id="IPR058922">
    <property type="entry name" value="WHD_DRP"/>
</dbReference>
<dbReference type="GO" id="GO:0006952">
    <property type="term" value="P:defense response"/>
    <property type="evidence" value="ECO:0007669"/>
    <property type="project" value="UniProtKB-KW"/>
</dbReference>
<dbReference type="Pfam" id="PF23598">
    <property type="entry name" value="LRR_14"/>
    <property type="match status" value="1"/>
</dbReference>
<name>A0AAV1D3S1_OLDCO</name>
<dbReference type="PROSITE" id="PS51450">
    <property type="entry name" value="LRR"/>
    <property type="match status" value="1"/>
</dbReference>
<dbReference type="AlphaFoldDB" id="A0AAV1D3S1"/>
<sequence length="936" mass="107964">MAQPNILVKIKQLQDADEKVKEMLSKLGRFDNLMAEAERRSKQEKEEAEAWVAVFVELRRQVGSWLNTIALYTRPKVENADPDHEEEDSTSSDSDEDDGDDEKEDAEDRVVLGSSLWLLWDKLRWLINPRIFSCFRQRRIIDLPLHTKLLSSSLDQHLEMAIGSRFFTTTGIGNSNAGDPTISSNTAVPLLPTMGQTMNAGPTLRRIITAGENPTVDDGGQDLHNLLQAVIPDQRRGSNNNTNIGVKVISISGEWGAERTTLAERLYNHVKVDENFDVRRWITVPFHYDPEKLANDLLGGSQFESIEDAHRVSWEWLLQMIEEFFYMKSFLLVLDKVDTCDSRLRKLLNSFKHGSPGSIILVIISSPYEAQNLQGASMYRPLVMSPEQGWSILRDMLSLSGKSNLLSGEFEEVGRRIIQKCEGVLFNLKIIGTHLQLKDTVQEWNEVLNSNVWEMEEAKAHGYCPIYIIYKDLPLPLQHCFLYVAIFDFDAVIDIEQLIRLWMAEGYLGPPSERDDRRRRKGLDYFNQLVHRSLFYNFVKSSVHRDKIISCQMDTRLHLFARWLVRRKLAVPPSFDIGSCFITFYHSMVHPRYEWLGSNHITALNLSSSRVRKLPREIRNLMLLQYLNLSGNPIKRLPETICDLQYLEFLDVHLCYMLLKLPQGIRKLQRLRHLRIDHTTEELSKLPPGFEELTLVCTLDVFRAGGKYNKISMLKDFHYLEELCVVIHSKVILEQAKLRNKTQMQSLELCFVGEGRDPEVVKLVEAWVPPPYLELLKLEGYQGVQLPQWIVERSFINNLRRLTVKSALKLLSLPALRILSSLEFLWLDEIPILKHLGRDFLGLPDHKVQNEHKWIGSNESVKGIEAFPKLKTFRIECLDSLDTWEDLNEDDEKIVHRISVMPHLEELIIRGCSKLKVLPHRILARIPSLKVSIDGK</sequence>
<feature type="compositionally biased region" description="Acidic residues" evidence="7">
    <location>
        <begin position="83"/>
        <end position="107"/>
    </location>
</feature>
<dbReference type="InterPro" id="IPR001611">
    <property type="entry name" value="Leu-rich_rpt"/>
</dbReference>
<dbReference type="Proteomes" id="UP001161247">
    <property type="component" value="Chromosome 4"/>
</dbReference>
<evidence type="ECO:0000259" key="10">
    <source>
        <dbReference type="Pfam" id="PF23598"/>
    </source>
</evidence>
<dbReference type="InterPro" id="IPR002182">
    <property type="entry name" value="NB-ARC"/>
</dbReference>
<feature type="domain" description="Disease resistance protein winged helix" evidence="9">
    <location>
        <begin position="486"/>
        <end position="558"/>
    </location>
</feature>
<dbReference type="EMBL" id="OX459121">
    <property type="protein sequence ID" value="CAI9102181.1"/>
    <property type="molecule type" value="Genomic_DNA"/>
</dbReference>
<evidence type="ECO:0000256" key="1">
    <source>
        <dbReference type="ARBA" id="ARBA00008894"/>
    </source>
</evidence>
<accession>A0AAV1D3S1</accession>
<protein>
    <submittedName>
        <fullName evidence="11">OLC1v1000407C1</fullName>
    </submittedName>
</protein>
<evidence type="ECO:0000256" key="3">
    <source>
        <dbReference type="ARBA" id="ARBA00022741"/>
    </source>
</evidence>
<comment type="similarity">
    <text evidence="1">Belongs to the disease resistance NB-LRR family.</text>
</comment>
<feature type="region of interest" description="Disordered" evidence="7">
    <location>
        <begin position="77"/>
        <end position="107"/>
    </location>
</feature>
<dbReference type="Gene3D" id="3.40.50.300">
    <property type="entry name" value="P-loop containing nucleotide triphosphate hydrolases"/>
    <property type="match status" value="1"/>
</dbReference>
<evidence type="ECO:0000259" key="9">
    <source>
        <dbReference type="Pfam" id="PF23559"/>
    </source>
</evidence>
<evidence type="ECO:0000256" key="4">
    <source>
        <dbReference type="ARBA" id="ARBA00022821"/>
    </source>
</evidence>
<dbReference type="SUPFAM" id="SSF52540">
    <property type="entry name" value="P-loop containing nucleoside triphosphate hydrolases"/>
    <property type="match status" value="1"/>
</dbReference>
<dbReference type="Gene3D" id="3.80.10.10">
    <property type="entry name" value="Ribonuclease Inhibitor"/>
    <property type="match status" value="2"/>
</dbReference>
<proteinExistence type="inferred from homology"/>
<organism evidence="11 12">
    <name type="scientific">Oldenlandia corymbosa var. corymbosa</name>
    <dbReference type="NCBI Taxonomy" id="529605"/>
    <lineage>
        <taxon>Eukaryota</taxon>
        <taxon>Viridiplantae</taxon>
        <taxon>Streptophyta</taxon>
        <taxon>Embryophyta</taxon>
        <taxon>Tracheophyta</taxon>
        <taxon>Spermatophyta</taxon>
        <taxon>Magnoliopsida</taxon>
        <taxon>eudicotyledons</taxon>
        <taxon>Gunneridae</taxon>
        <taxon>Pentapetalae</taxon>
        <taxon>asterids</taxon>
        <taxon>lamiids</taxon>
        <taxon>Gentianales</taxon>
        <taxon>Rubiaceae</taxon>
        <taxon>Rubioideae</taxon>
        <taxon>Spermacoceae</taxon>
        <taxon>Hedyotis-Oldenlandia complex</taxon>
        <taxon>Oldenlandia</taxon>
    </lineage>
</organism>